<keyword evidence="3" id="KW-1185">Reference proteome</keyword>
<dbReference type="EMBL" id="JAXOJX010000002">
    <property type="protein sequence ID" value="MDZ5455370.1"/>
    <property type="molecule type" value="Genomic_DNA"/>
</dbReference>
<evidence type="ECO:0000313" key="2">
    <source>
        <dbReference type="EMBL" id="MDZ5455370.1"/>
    </source>
</evidence>
<evidence type="ECO:0000313" key="3">
    <source>
        <dbReference type="Proteomes" id="UP001293718"/>
    </source>
</evidence>
<name>A0ABU5I9N7_9BURK</name>
<feature type="compositionally biased region" description="Pro residues" evidence="1">
    <location>
        <begin position="18"/>
        <end position="29"/>
    </location>
</feature>
<comment type="caution">
    <text evidence="2">The sequence shown here is derived from an EMBL/GenBank/DDBJ whole genome shotgun (WGS) entry which is preliminary data.</text>
</comment>
<sequence length="66" mass="7136">MNAETIAALSWRLGELPVTPPPDAPPRGPARPAEEPEPDEPPREIDDPPPGDAPLQDPHTPRPLLH</sequence>
<gene>
    <name evidence="2" type="ORF">SM757_02160</name>
</gene>
<organism evidence="2 3">
    <name type="scientific">Azohydromonas lata</name>
    <dbReference type="NCBI Taxonomy" id="45677"/>
    <lineage>
        <taxon>Bacteria</taxon>
        <taxon>Pseudomonadati</taxon>
        <taxon>Pseudomonadota</taxon>
        <taxon>Betaproteobacteria</taxon>
        <taxon>Burkholderiales</taxon>
        <taxon>Sphaerotilaceae</taxon>
        <taxon>Azohydromonas</taxon>
    </lineage>
</organism>
<dbReference type="Proteomes" id="UP001293718">
    <property type="component" value="Unassembled WGS sequence"/>
</dbReference>
<dbReference type="RefSeq" id="WP_066332217.1">
    <property type="nucleotide sequence ID" value="NZ_JAXOJX010000002.1"/>
</dbReference>
<reference evidence="2 3" key="1">
    <citation type="submission" date="2023-11" db="EMBL/GenBank/DDBJ databases">
        <title>Draft genome of Azohydromonas lata strain H1 (DSM1123), a polyhydroxyalkanoate producer.</title>
        <authorList>
            <person name="Traversa D."/>
            <person name="D'Addabbo P."/>
            <person name="Pazzani C."/>
            <person name="Manzari C."/>
            <person name="Chiara M."/>
            <person name="Scrascia M."/>
        </authorList>
    </citation>
    <scope>NUCLEOTIDE SEQUENCE [LARGE SCALE GENOMIC DNA]</scope>
    <source>
        <strain evidence="2 3">H1</strain>
    </source>
</reference>
<evidence type="ECO:0000256" key="1">
    <source>
        <dbReference type="SAM" id="MobiDB-lite"/>
    </source>
</evidence>
<accession>A0ABU5I9N7</accession>
<feature type="region of interest" description="Disordered" evidence="1">
    <location>
        <begin position="1"/>
        <end position="66"/>
    </location>
</feature>
<protein>
    <submittedName>
        <fullName evidence="2">Uncharacterized protein</fullName>
    </submittedName>
</protein>
<proteinExistence type="predicted"/>